<evidence type="ECO:0000256" key="2">
    <source>
        <dbReference type="ARBA" id="ARBA00009399"/>
    </source>
</evidence>
<comment type="subcellular location">
    <subcellularLocation>
        <location evidence="1">Membrane</location>
        <topology evidence="1">Multi-pass membrane protein</topology>
    </subcellularLocation>
</comment>
<name>A0ABM9DH61_9HYPH</name>
<organism evidence="8 9">
    <name type="scientific">Mesorhizobium ventifaucium</name>
    <dbReference type="NCBI Taxonomy" id="666020"/>
    <lineage>
        <taxon>Bacteria</taxon>
        <taxon>Pseudomonadati</taxon>
        <taxon>Pseudomonadota</taxon>
        <taxon>Alphaproteobacteria</taxon>
        <taxon>Hyphomicrobiales</taxon>
        <taxon>Phyllobacteriaceae</taxon>
        <taxon>Mesorhizobium</taxon>
    </lineage>
</organism>
<evidence type="ECO:0000256" key="5">
    <source>
        <dbReference type="ARBA" id="ARBA00023136"/>
    </source>
</evidence>
<dbReference type="PANTHER" id="PTHR38459:SF1">
    <property type="entry name" value="PROPHAGE BACTOPRENOL-LINKED GLUCOSE TRANSLOCASE HOMOLOG"/>
    <property type="match status" value="1"/>
</dbReference>
<keyword evidence="4 6" id="KW-1133">Transmembrane helix</keyword>
<feature type="transmembrane region" description="Helical" evidence="6">
    <location>
        <begin position="15"/>
        <end position="36"/>
    </location>
</feature>
<dbReference type="InterPro" id="IPR007267">
    <property type="entry name" value="GtrA_DPMS_TM"/>
</dbReference>
<sequence>MIERNSRLGVADQGLRYFVSGGLAAIVDIGAFSALYPKHVGPLYVAATLSFLLAAAFNYCASSFFVFGVKTLSLRSAIYFLVAATLGLALNVTVTVIVVAETKVEPVLAKAVGIGTAFLLNFILNRYFVFGVVPRS</sequence>
<dbReference type="Proteomes" id="UP001152604">
    <property type="component" value="Unassembled WGS sequence"/>
</dbReference>
<feature type="transmembrane region" description="Helical" evidence="6">
    <location>
        <begin position="78"/>
        <end position="100"/>
    </location>
</feature>
<dbReference type="Pfam" id="PF04138">
    <property type="entry name" value="GtrA_DPMS_TM"/>
    <property type="match status" value="1"/>
</dbReference>
<dbReference type="InterPro" id="IPR051401">
    <property type="entry name" value="GtrA_CellWall_Glycosyl"/>
</dbReference>
<dbReference type="PANTHER" id="PTHR38459">
    <property type="entry name" value="PROPHAGE BACTOPRENOL-LINKED GLUCOSE TRANSLOCASE HOMOLOG"/>
    <property type="match status" value="1"/>
</dbReference>
<evidence type="ECO:0000313" key="9">
    <source>
        <dbReference type="Proteomes" id="UP001152604"/>
    </source>
</evidence>
<keyword evidence="3 6" id="KW-0812">Transmembrane</keyword>
<evidence type="ECO:0000259" key="7">
    <source>
        <dbReference type="Pfam" id="PF04138"/>
    </source>
</evidence>
<evidence type="ECO:0000313" key="8">
    <source>
        <dbReference type="EMBL" id="CAH2395193.1"/>
    </source>
</evidence>
<evidence type="ECO:0000256" key="4">
    <source>
        <dbReference type="ARBA" id="ARBA00022989"/>
    </source>
</evidence>
<proteinExistence type="inferred from homology"/>
<gene>
    <name evidence="8" type="ORF">MES4922_120011</name>
</gene>
<dbReference type="RefSeq" id="WP_254023275.1">
    <property type="nucleotide sequence ID" value="NZ_CAKXZS010000004.1"/>
</dbReference>
<evidence type="ECO:0000256" key="1">
    <source>
        <dbReference type="ARBA" id="ARBA00004141"/>
    </source>
</evidence>
<protein>
    <submittedName>
        <fullName evidence="8">Candidate membrane protein</fullName>
    </submittedName>
</protein>
<feature type="transmembrane region" description="Helical" evidence="6">
    <location>
        <begin position="43"/>
        <end position="66"/>
    </location>
</feature>
<evidence type="ECO:0000256" key="6">
    <source>
        <dbReference type="SAM" id="Phobius"/>
    </source>
</evidence>
<keyword evidence="5 6" id="KW-0472">Membrane</keyword>
<comment type="similarity">
    <text evidence="2">Belongs to the GtrA family.</text>
</comment>
<feature type="domain" description="GtrA/DPMS transmembrane" evidence="7">
    <location>
        <begin position="16"/>
        <end position="130"/>
    </location>
</feature>
<reference evidence="8" key="1">
    <citation type="submission" date="2022-03" db="EMBL/GenBank/DDBJ databases">
        <authorList>
            <person name="Brunel B."/>
        </authorList>
    </citation>
    <scope>NUCLEOTIDE SEQUENCE</scope>
    <source>
        <strain evidence="8">STM4922sample</strain>
    </source>
</reference>
<evidence type="ECO:0000256" key="3">
    <source>
        <dbReference type="ARBA" id="ARBA00022692"/>
    </source>
</evidence>
<accession>A0ABM9DH61</accession>
<dbReference type="EMBL" id="CAKXZS010000004">
    <property type="protein sequence ID" value="CAH2395193.1"/>
    <property type="molecule type" value="Genomic_DNA"/>
</dbReference>
<comment type="caution">
    <text evidence="8">The sequence shown here is derived from an EMBL/GenBank/DDBJ whole genome shotgun (WGS) entry which is preliminary data.</text>
</comment>
<keyword evidence="9" id="KW-1185">Reference proteome</keyword>
<feature type="transmembrane region" description="Helical" evidence="6">
    <location>
        <begin position="107"/>
        <end position="128"/>
    </location>
</feature>